<dbReference type="AlphaFoldDB" id="B4VQG2"/>
<dbReference type="OrthoDB" id="580965at2"/>
<dbReference type="eggNOG" id="COG1357">
    <property type="taxonomic scope" value="Bacteria"/>
</dbReference>
<evidence type="ECO:0000313" key="1">
    <source>
        <dbReference type="EMBL" id="EDX75871.1"/>
    </source>
</evidence>
<dbReference type="HOGENOM" id="CLU_048282_0_0_3"/>
<sequence>MIREVILDTRHTESRTQSNQLGFPLQQAQDVIYQFLLDTVKQQPPETVLQEFKLLFIDYNASEGNPEAIQALSEILFANDEKEFINTLKRSCYIVINNWYTSRNFTASQDLVSLFSDVKLTRKTLSPTLSRQRAWLLNFINSQDYHELQLFITQQVTSDPGHWSNRYISYLLVPQYTNLNNPVEQREAARILSKKLKDQFKFDLAMYTAHSKSAICREPIYNNPTGLGDKVVDLIKKIVVKHGMFNYKNVANIFLEQTKDSNYKRFKKSLHNYLIFSVKKKELVKSLNQTLTEKLNDLYKDYHDTTIEAALLLRTCNRLIEYLTTENQDEPSPLFILLMSQGHHLTLAMLLLKIIMICPNSRNHLETCIAKLIQYYTNYAEEDCRWVITFFEVFKITFAIHTENVQYNLIKMDNAASSEFQLDAYRVFSQLRDYVNLEEKPENQ</sequence>
<dbReference type="Proteomes" id="UP000003835">
    <property type="component" value="Unassembled WGS sequence"/>
</dbReference>
<accession>B4VQG2</accession>
<protein>
    <submittedName>
        <fullName evidence="1">Uncharacterized protein</fullName>
    </submittedName>
</protein>
<dbReference type="EMBL" id="DS989848">
    <property type="protein sequence ID" value="EDX75871.1"/>
    <property type="molecule type" value="Genomic_DNA"/>
</dbReference>
<dbReference type="RefSeq" id="WP_006101009.1">
    <property type="nucleotide sequence ID" value="NZ_DS989848.1"/>
</dbReference>
<reference evidence="1 2" key="1">
    <citation type="submission" date="2008-07" db="EMBL/GenBank/DDBJ databases">
        <authorList>
            <person name="Tandeau de Marsac N."/>
            <person name="Ferriera S."/>
            <person name="Johnson J."/>
            <person name="Kravitz S."/>
            <person name="Beeson K."/>
            <person name="Sutton G."/>
            <person name="Rogers Y.-H."/>
            <person name="Friedman R."/>
            <person name="Frazier M."/>
            <person name="Venter J.C."/>
        </authorList>
    </citation>
    <scope>NUCLEOTIDE SEQUENCE [LARGE SCALE GENOMIC DNA]</scope>
    <source>
        <strain evidence="1 2">PCC 7420</strain>
    </source>
</reference>
<gene>
    <name evidence="1" type="ORF">MC7420_6526</name>
</gene>
<organism evidence="1 2">
    <name type="scientific">Coleofasciculus chthonoplastes PCC 7420</name>
    <dbReference type="NCBI Taxonomy" id="118168"/>
    <lineage>
        <taxon>Bacteria</taxon>
        <taxon>Bacillati</taxon>
        <taxon>Cyanobacteriota</taxon>
        <taxon>Cyanophyceae</taxon>
        <taxon>Coleofasciculales</taxon>
        <taxon>Coleofasciculaceae</taxon>
        <taxon>Coleofasciculus</taxon>
    </lineage>
</organism>
<proteinExistence type="predicted"/>
<evidence type="ECO:0000313" key="2">
    <source>
        <dbReference type="Proteomes" id="UP000003835"/>
    </source>
</evidence>
<dbReference type="STRING" id="118168.MC7420_6526"/>
<name>B4VQG2_9CYAN</name>
<keyword evidence="2" id="KW-1185">Reference proteome</keyword>